<keyword evidence="2" id="KW-0723">Serine/threonine-protein kinase</keyword>
<evidence type="ECO:0000256" key="10">
    <source>
        <dbReference type="SAM" id="MobiDB-lite"/>
    </source>
</evidence>
<feature type="compositionally biased region" description="Basic and acidic residues" evidence="10">
    <location>
        <begin position="172"/>
        <end position="182"/>
    </location>
</feature>
<dbReference type="PANTHER" id="PTHR24353">
    <property type="entry name" value="CYCLIC NUCLEOTIDE-DEPENDENT PROTEIN KINASE"/>
    <property type="match status" value="1"/>
</dbReference>
<organism evidence="13 14">
    <name type="scientific">Mixia osmundae (strain CBS 9802 / IAM 14324 / JCM 22182 / KY 12970)</name>
    <dbReference type="NCBI Taxonomy" id="764103"/>
    <lineage>
        <taxon>Eukaryota</taxon>
        <taxon>Fungi</taxon>
        <taxon>Dikarya</taxon>
        <taxon>Basidiomycota</taxon>
        <taxon>Pucciniomycotina</taxon>
        <taxon>Mixiomycetes</taxon>
        <taxon>Mixiales</taxon>
        <taxon>Mixiaceae</taxon>
        <taxon>Mixia</taxon>
    </lineage>
</organism>
<reference evidence="13 14" key="1">
    <citation type="journal article" date="2011" name="J. Gen. Appl. Microbiol.">
        <title>Draft genome sequencing of the enigmatic basidiomycete Mixia osmundae.</title>
        <authorList>
            <person name="Nishida H."/>
            <person name="Nagatsuka Y."/>
            <person name="Sugiyama J."/>
        </authorList>
    </citation>
    <scope>NUCLEOTIDE SEQUENCE [LARGE SCALE GENOMIC DNA]</scope>
    <source>
        <strain evidence="14">CBS 9802 / IAM 14324 / JCM 22182 / KY 12970</strain>
    </source>
</reference>
<evidence type="ECO:0000259" key="12">
    <source>
        <dbReference type="PROSITE" id="PS51285"/>
    </source>
</evidence>
<evidence type="ECO:0000256" key="8">
    <source>
        <dbReference type="ARBA" id="ARBA00047454"/>
    </source>
</evidence>
<dbReference type="PANTHER" id="PTHR24353:SF153">
    <property type="entry name" value="CAMP-DEPENDENT PROTEIN KINASE CATALYTIC SUBUNIT 1"/>
    <property type="match status" value="1"/>
</dbReference>
<feature type="domain" description="AGC-kinase C-terminal" evidence="12">
    <location>
        <begin position="761"/>
        <end position="816"/>
    </location>
</feature>
<dbReference type="CDD" id="cd05580">
    <property type="entry name" value="STKc_PKA_like"/>
    <property type="match status" value="1"/>
</dbReference>
<feature type="domain" description="Protein kinase" evidence="11">
    <location>
        <begin position="504"/>
        <end position="760"/>
    </location>
</feature>
<keyword evidence="5" id="KW-0418">Kinase</keyword>
<evidence type="ECO:0000313" key="14">
    <source>
        <dbReference type="Proteomes" id="UP000009131"/>
    </source>
</evidence>
<dbReference type="STRING" id="764103.G7E8E2"/>
<dbReference type="PROSITE" id="PS51285">
    <property type="entry name" value="AGC_KINASE_CTER"/>
    <property type="match status" value="1"/>
</dbReference>
<comment type="caution">
    <text evidence="13">The sequence shown here is derived from an EMBL/GenBank/DDBJ whole genome shotgun (WGS) entry which is preliminary data.</text>
</comment>
<evidence type="ECO:0000256" key="5">
    <source>
        <dbReference type="ARBA" id="ARBA00022777"/>
    </source>
</evidence>
<dbReference type="GO" id="GO:0005952">
    <property type="term" value="C:cAMP-dependent protein kinase complex"/>
    <property type="evidence" value="ECO:0007669"/>
    <property type="project" value="TreeGrafter"/>
</dbReference>
<dbReference type="InterPro" id="IPR017441">
    <property type="entry name" value="Protein_kinase_ATP_BS"/>
</dbReference>
<dbReference type="PROSITE" id="PS50011">
    <property type="entry name" value="PROTEIN_KINASE_DOM"/>
    <property type="match status" value="1"/>
</dbReference>
<proteinExistence type="predicted"/>
<evidence type="ECO:0000256" key="3">
    <source>
        <dbReference type="ARBA" id="ARBA00022679"/>
    </source>
</evidence>
<dbReference type="SUPFAM" id="SSF56112">
    <property type="entry name" value="Protein kinase-like (PK-like)"/>
    <property type="match status" value="1"/>
</dbReference>
<reference evidence="13 14" key="2">
    <citation type="journal article" date="2012" name="Open Biol.">
        <title>Characteristics of nucleosomes and linker DNA regions on the genome of the basidiomycete Mixia osmundae revealed by mono- and dinucleosome mapping.</title>
        <authorList>
            <person name="Nishida H."/>
            <person name="Kondo S."/>
            <person name="Matsumoto T."/>
            <person name="Suzuki Y."/>
            <person name="Yoshikawa H."/>
            <person name="Taylor T.D."/>
            <person name="Sugiyama J."/>
        </authorList>
    </citation>
    <scope>NUCLEOTIDE SEQUENCE [LARGE SCALE GENOMIC DNA]</scope>
    <source>
        <strain evidence="14">CBS 9802 / IAM 14324 / JCM 22182 / KY 12970</strain>
    </source>
</reference>
<dbReference type="FunCoup" id="G7E8E2">
    <property type="interactions" value="243"/>
</dbReference>
<evidence type="ECO:0000256" key="9">
    <source>
        <dbReference type="PROSITE-ProRule" id="PRU10141"/>
    </source>
</evidence>
<dbReference type="EC" id="2.7.11.11" evidence="1"/>
<dbReference type="Pfam" id="PF00069">
    <property type="entry name" value="Pkinase"/>
    <property type="match status" value="1"/>
</dbReference>
<keyword evidence="6 9" id="KW-0067">ATP-binding</keyword>
<feature type="compositionally biased region" description="Polar residues" evidence="10">
    <location>
        <begin position="225"/>
        <end position="235"/>
    </location>
</feature>
<dbReference type="FunFam" id="1.10.510.10:FF:000005">
    <property type="entry name" value="cAMP-dependent protein kinase catalytic subunit alpha"/>
    <property type="match status" value="1"/>
</dbReference>
<dbReference type="Proteomes" id="UP000009131">
    <property type="component" value="Unassembled WGS sequence"/>
</dbReference>
<dbReference type="OrthoDB" id="63267at2759"/>
<feature type="compositionally biased region" description="Low complexity" evidence="10">
    <location>
        <begin position="183"/>
        <end position="196"/>
    </location>
</feature>
<evidence type="ECO:0000256" key="7">
    <source>
        <dbReference type="ARBA" id="ARBA00047292"/>
    </source>
</evidence>
<dbReference type="EMBL" id="BABT02000179">
    <property type="protein sequence ID" value="GAA99102.1"/>
    <property type="molecule type" value="Genomic_DNA"/>
</dbReference>
<keyword evidence="3" id="KW-0808">Transferase</keyword>
<dbReference type="InterPro" id="IPR008271">
    <property type="entry name" value="Ser/Thr_kinase_AS"/>
</dbReference>
<dbReference type="InterPro" id="IPR000961">
    <property type="entry name" value="AGC-kinase_C"/>
</dbReference>
<dbReference type="InterPro" id="IPR000719">
    <property type="entry name" value="Prot_kinase_dom"/>
</dbReference>
<dbReference type="eggNOG" id="KOG0616">
    <property type="taxonomic scope" value="Eukaryota"/>
</dbReference>
<dbReference type="InterPro" id="IPR011009">
    <property type="entry name" value="Kinase-like_dom_sf"/>
</dbReference>
<dbReference type="SMART" id="SM00133">
    <property type="entry name" value="S_TK_X"/>
    <property type="match status" value="1"/>
</dbReference>
<feature type="binding site" evidence="9">
    <location>
        <position position="533"/>
    </location>
    <ligand>
        <name>ATP</name>
        <dbReference type="ChEBI" id="CHEBI:30616"/>
    </ligand>
</feature>
<dbReference type="GO" id="GO:0005634">
    <property type="term" value="C:nucleus"/>
    <property type="evidence" value="ECO:0007669"/>
    <property type="project" value="TreeGrafter"/>
</dbReference>
<comment type="catalytic activity">
    <reaction evidence="8">
        <text>L-seryl-[protein] + ATP = O-phospho-L-seryl-[protein] + ADP + H(+)</text>
        <dbReference type="Rhea" id="RHEA:17989"/>
        <dbReference type="Rhea" id="RHEA-COMP:9863"/>
        <dbReference type="Rhea" id="RHEA-COMP:11604"/>
        <dbReference type="ChEBI" id="CHEBI:15378"/>
        <dbReference type="ChEBI" id="CHEBI:29999"/>
        <dbReference type="ChEBI" id="CHEBI:30616"/>
        <dbReference type="ChEBI" id="CHEBI:83421"/>
        <dbReference type="ChEBI" id="CHEBI:456216"/>
        <dbReference type="EC" id="2.7.11.11"/>
    </reaction>
</comment>
<evidence type="ECO:0000259" key="11">
    <source>
        <dbReference type="PROSITE" id="PS50011"/>
    </source>
</evidence>
<evidence type="ECO:0000256" key="6">
    <source>
        <dbReference type="ARBA" id="ARBA00022840"/>
    </source>
</evidence>
<dbReference type="AlphaFoldDB" id="G7E8E2"/>
<feature type="compositionally biased region" description="Low complexity" evidence="10">
    <location>
        <begin position="290"/>
        <end position="329"/>
    </location>
</feature>
<dbReference type="Gene3D" id="1.10.510.10">
    <property type="entry name" value="Transferase(Phosphotransferase) domain 1"/>
    <property type="match status" value="1"/>
</dbReference>
<comment type="catalytic activity">
    <reaction evidence="7">
        <text>L-threonyl-[protein] + ATP = O-phospho-L-threonyl-[protein] + ADP + H(+)</text>
        <dbReference type="Rhea" id="RHEA:46608"/>
        <dbReference type="Rhea" id="RHEA-COMP:11060"/>
        <dbReference type="Rhea" id="RHEA-COMP:11605"/>
        <dbReference type="ChEBI" id="CHEBI:15378"/>
        <dbReference type="ChEBI" id="CHEBI:30013"/>
        <dbReference type="ChEBI" id="CHEBI:30616"/>
        <dbReference type="ChEBI" id="CHEBI:61977"/>
        <dbReference type="ChEBI" id="CHEBI:456216"/>
        <dbReference type="EC" id="2.7.11.11"/>
    </reaction>
</comment>
<dbReference type="GO" id="GO:0005524">
    <property type="term" value="F:ATP binding"/>
    <property type="evidence" value="ECO:0007669"/>
    <property type="project" value="UniProtKB-UniRule"/>
</dbReference>
<feature type="compositionally biased region" description="Low complexity" evidence="10">
    <location>
        <begin position="377"/>
        <end position="389"/>
    </location>
</feature>
<dbReference type="FunFam" id="3.30.200.20:FF:000005">
    <property type="entry name" value="cAMP-dependent protein kinase catalytic subunit"/>
    <property type="match status" value="1"/>
</dbReference>
<dbReference type="Gene3D" id="3.30.200.20">
    <property type="entry name" value="Phosphorylase Kinase, domain 1"/>
    <property type="match status" value="1"/>
</dbReference>
<feature type="region of interest" description="Disordered" evidence="10">
    <location>
        <begin position="66"/>
        <end position="466"/>
    </location>
</feature>
<evidence type="ECO:0000256" key="4">
    <source>
        <dbReference type="ARBA" id="ARBA00022741"/>
    </source>
</evidence>
<dbReference type="GO" id="GO:0005829">
    <property type="term" value="C:cytosol"/>
    <property type="evidence" value="ECO:0007669"/>
    <property type="project" value="TreeGrafter"/>
</dbReference>
<feature type="compositionally biased region" description="Low complexity" evidence="10">
    <location>
        <begin position="69"/>
        <end position="81"/>
    </location>
</feature>
<feature type="compositionally biased region" description="Polar residues" evidence="10">
    <location>
        <begin position="330"/>
        <end position="363"/>
    </location>
</feature>
<feature type="region of interest" description="Disordered" evidence="10">
    <location>
        <begin position="1"/>
        <end position="21"/>
    </location>
</feature>
<name>G7E8E2_MIXOS</name>
<feature type="compositionally biased region" description="Polar residues" evidence="10">
    <location>
        <begin position="91"/>
        <end position="108"/>
    </location>
</feature>
<evidence type="ECO:0000256" key="1">
    <source>
        <dbReference type="ARBA" id="ARBA00012444"/>
    </source>
</evidence>
<dbReference type="PROSITE" id="PS00108">
    <property type="entry name" value="PROTEIN_KINASE_ST"/>
    <property type="match status" value="1"/>
</dbReference>
<feature type="compositionally biased region" description="Polar residues" evidence="10">
    <location>
        <begin position="402"/>
        <end position="420"/>
    </location>
</feature>
<gene>
    <name evidence="13" type="primary">Mo05791</name>
    <name evidence="13" type="ORF">E5Q_05791</name>
</gene>
<evidence type="ECO:0000256" key="2">
    <source>
        <dbReference type="ARBA" id="ARBA00022527"/>
    </source>
</evidence>
<protein>
    <recommendedName>
        <fullName evidence="1">cAMP-dependent protein kinase</fullName>
        <ecNumber evidence="1">2.7.11.11</ecNumber>
    </recommendedName>
</protein>
<dbReference type="PROSITE" id="PS00107">
    <property type="entry name" value="PROTEIN_KINASE_ATP"/>
    <property type="match status" value="1"/>
</dbReference>
<dbReference type="HOGENOM" id="CLU_018405_0_0_1"/>
<dbReference type="SMART" id="SM00220">
    <property type="entry name" value="S_TKc"/>
    <property type="match status" value="1"/>
</dbReference>
<sequence>MRLSPHVATPEHARGVATESESMGMVCKVDVAFRLRTRADTRQLPSLIHAARAVPRLMPFYSRNKRAADAPAQPSSIISSPGYAGAPSPVQPGSRSGPSNISLPTSYSAPGGLAQMQQPGSAGYEANVKRKTMLPSPPRSPDRYAQIHRPNPSTPSHGHHLAPSHHTPSPAREYERDERDRQFSNLSSGSASFAKSSRYDSGYGGDHMNAYRDSPADGAGRYRASESSGHSTDPGTDQYGHHRHEVDHGHLDSSQTLVGQHRHAPRGAGRLSSGATGMDSDYEGDLTQTRASRGSSGGLRSLGMRLQSQQLHGASSPSSSLSQSNPQLPANTLNPARATLTSNTYHSGSDSDARSLQTSSLHSTARHHGMDHEADRSSSAATTISSGSSLGQHSLPLPIPSGNVSIKDNGRQIYSSSAGSVSMHDAGQDDDAARRASAMQGVEQAAPASQPIANQITPAKPAPSSVPVSVTRSVASAATVTLSPSLSTTSSRRSTSSRYALTDFNFVKTLGTGSFGRVHLVRSCHNKRHYAVKVLSKERVVRMKQVEHTNSEREMLERVRHPFLVNLWGTFKDSRNLYMVMDFVSGGELFSLLRKSQRFPDPVAKFFAAEVALALDYLHSLDIIYRDLKPENILLGADGHIKITDFGFAKYVPDNTWTLCGTPDYLAPEIVQSKGYNKSVDWYALGVLMFEMLAGWPPFFTEDTNPMRLYERIIAGKIRYPSHFLPDAKDLLRNLLTSDLTKRFGNLANGSSDIFGHAFFKEVDFQRLYRKEIPAPYVPRVEGDWDSSNFDNYAEIDISDYGQAGEDIHGHLFPLF</sequence>
<evidence type="ECO:0000313" key="13">
    <source>
        <dbReference type="EMBL" id="GAA99102.1"/>
    </source>
</evidence>
<accession>G7E8E2</accession>
<keyword evidence="4 9" id="KW-0547">Nucleotide-binding</keyword>
<keyword evidence="14" id="KW-1185">Reference proteome</keyword>
<dbReference type="GO" id="GO:0007165">
    <property type="term" value="P:signal transduction"/>
    <property type="evidence" value="ECO:0007669"/>
    <property type="project" value="UniProtKB-ARBA"/>
</dbReference>
<dbReference type="GO" id="GO:0004691">
    <property type="term" value="F:cAMP-dependent protein kinase activity"/>
    <property type="evidence" value="ECO:0007669"/>
    <property type="project" value="UniProtKB-EC"/>
</dbReference>
<dbReference type="InParanoid" id="G7E8E2"/>